<dbReference type="GO" id="GO:0020037">
    <property type="term" value="F:heme binding"/>
    <property type="evidence" value="ECO:0007669"/>
    <property type="project" value="InterPro"/>
</dbReference>
<keyword evidence="3 7" id="KW-0560">Oxidoreductase</keyword>
<dbReference type="CDD" id="cd11065">
    <property type="entry name" value="CYP64-like"/>
    <property type="match status" value="1"/>
</dbReference>
<evidence type="ECO:0000313" key="10">
    <source>
        <dbReference type="EMBL" id="TKA81430.1"/>
    </source>
</evidence>
<dbReference type="PROSITE" id="PS00086">
    <property type="entry name" value="CYTOCHROME_P450"/>
    <property type="match status" value="1"/>
</dbReference>
<protein>
    <submittedName>
        <fullName evidence="10">Uncharacterized protein</fullName>
    </submittedName>
</protein>
<feature type="region of interest" description="Disordered" evidence="8">
    <location>
        <begin position="425"/>
        <end position="454"/>
    </location>
</feature>
<dbReference type="GO" id="GO:0016705">
    <property type="term" value="F:oxidoreductase activity, acting on paired donors, with incorporation or reduction of molecular oxygen"/>
    <property type="evidence" value="ECO:0007669"/>
    <property type="project" value="InterPro"/>
</dbReference>
<keyword evidence="11" id="KW-1185">Reference proteome</keyword>
<keyword evidence="9" id="KW-1133">Transmembrane helix</keyword>
<dbReference type="InterPro" id="IPR001128">
    <property type="entry name" value="Cyt_P450"/>
</dbReference>
<evidence type="ECO:0000256" key="4">
    <source>
        <dbReference type="ARBA" id="ARBA00023004"/>
    </source>
</evidence>
<keyword evidence="9" id="KW-0812">Transmembrane</keyword>
<comment type="similarity">
    <text evidence="1 7">Belongs to the cytochrome P450 family.</text>
</comment>
<dbReference type="PANTHER" id="PTHR46300:SF2">
    <property type="entry name" value="CYTOCHROME P450 MONOOXYGENASE ALNH-RELATED"/>
    <property type="match status" value="1"/>
</dbReference>
<dbReference type="InterPro" id="IPR050364">
    <property type="entry name" value="Cytochrome_P450_fung"/>
</dbReference>
<keyword evidence="6 7" id="KW-0349">Heme</keyword>
<dbReference type="PANTHER" id="PTHR46300">
    <property type="entry name" value="P450, PUTATIVE (EUROFUNG)-RELATED-RELATED"/>
    <property type="match status" value="1"/>
</dbReference>
<dbReference type="EMBL" id="NAJN01000025">
    <property type="protein sequence ID" value="TKA81430.1"/>
    <property type="molecule type" value="Genomic_DNA"/>
</dbReference>
<dbReference type="OrthoDB" id="1055148at2759"/>
<evidence type="ECO:0000256" key="8">
    <source>
        <dbReference type="SAM" id="MobiDB-lite"/>
    </source>
</evidence>
<proteinExistence type="inferred from homology"/>
<evidence type="ECO:0000256" key="1">
    <source>
        <dbReference type="ARBA" id="ARBA00010617"/>
    </source>
</evidence>
<gene>
    <name evidence="10" type="ORF">B0A49_00670</name>
</gene>
<dbReference type="Gene3D" id="1.10.630.10">
    <property type="entry name" value="Cytochrome P450"/>
    <property type="match status" value="1"/>
</dbReference>
<comment type="caution">
    <text evidence="10">The sequence shown here is derived from an EMBL/GenBank/DDBJ whole genome shotgun (WGS) entry which is preliminary data.</text>
</comment>
<feature type="transmembrane region" description="Helical" evidence="9">
    <location>
        <begin position="6"/>
        <end position="22"/>
    </location>
</feature>
<evidence type="ECO:0000256" key="6">
    <source>
        <dbReference type="PIRSR" id="PIRSR602401-1"/>
    </source>
</evidence>
<sequence>MEFKISILLAVVGFAVIVFRLLRVGRRPSSYPPGPPTVPILGNIHQVSDPPSALSELALHEHSTLTIREMPTRDAHLQFQKWAQEYGPVYSLILGTKTLIVLSSDVAVKDLLDKRSGIYSSRQDMYVGMTLCSGDLRLLMMQYGPKWRGIRKMVHGLLNIQAAKSYVPYQVLENKQMLYEMLVQPEKFLENIRRYSNSLTTSMVFGWRAPTYDNKDVKQLFEGFEQFSVINQTGTAALIDFFPILRRLPDWVLPTQAKAKQLHEKEKRLYVNHWLNCKKAIQAGTANPCFCVSMAKVQESEGFSDDQAGYISGTLLEAGSDTTSSTLYGFVQAMVCFPEVQKRAQQEIDGVVGASRLPTMEDEPNMQYIRGCVKESLRWMPTTILGAVPHAVTRDDEYMGFHIPKGAGVLNNVWGIHMDPTRYPDPRRYDPERYKDDFQNAGDAASNPDASKRDHFTFGAGRRICPGMHVAERSLFLGISRLLWAFNFEPALDEQGREVPPDPEKLTQGFVCMPEPYKARITPRSSERAEVVRREWREAGELLDSTTNQWKTVPEGMDLSMLGKNMQD</sequence>
<feature type="binding site" description="axial binding residue" evidence="6">
    <location>
        <position position="465"/>
    </location>
    <ligand>
        <name>heme</name>
        <dbReference type="ChEBI" id="CHEBI:30413"/>
    </ligand>
    <ligandPart>
        <name>Fe</name>
        <dbReference type="ChEBI" id="CHEBI:18248"/>
    </ligandPart>
</feature>
<dbReference type="InterPro" id="IPR017972">
    <property type="entry name" value="Cyt_P450_CS"/>
</dbReference>
<dbReference type="Proteomes" id="UP000308768">
    <property type="component" value="Unassembled WGS sequence"/>
</dbReference>
<keyword evidence="9" id="KW-0472">Membrane</keyword>
<dbReference type="SUPFAM" id="SSF48264">
    <property type="entry name" value="Cytochrome P450"/>
    <property type="match status" value="1"/>
</dbReference>
<keyword evidence="4 6" id="KW-0408">Iron</keyword>
<keyword evidence="5 7" id="KW-0503">Monooxygenase</keyword>
<evidence type="ECO:0000256" key="9">
    <source>
        <dbReference type="SAM" id="Phobius"/>
    </source>
</evidence>
<dbReference type="STRING" id="331657.A0A4U0XUN8"/>
<dbReference type="GO" id="GO:0005506">
    <property type="term" value="F:iron ion binding"/>
    <property type="evidence" value="ECO:0007669"/>
    <property type="project" value="InterPro"/>
</dbReference>
<evidence type="ECO:0000256" key="7">
    <source>
        <dbReference type="RuleBase" id="RU000461"/>
    </source>
</evidence>
<dbReference type="PRINTS" id="PR00463">
    <property type="entry name" value="EP450I"/>
</dbReference>
<evidence type="ECO:0000256" key="5">
    <source>
        <dbReference type="ARBA" id="ARBA00023033"/>
    </source>
</evidence>
<dbReference type="Pfam" id="PF00067">
    <property type="entry name" value="p450"/>
    <property type="match status" value="1"/>
</dbReference>
<dbReference type="GO" id="GO:0004497">
    <property type="term" value="F:monooxygenase activity"/>
    <property type="evidence" value="ECO:0007669"/>
    <property type="project" value="UniProtKB-KW"/>
</dbReference>
<dbReference type="PRINTS" id="PR00385">
    <property type="entry name" value="P450"/>
</dbReference>
<dbReference type="AlphaFoldDB" id="A0A4U0XUN8"/>
<evidence type="ECO:0000313" key="11">
    <source>
        <dbReference type="Proteomes" id="UP000308768"/>
    </source>
</evidence>
<evidence type="ECO:0000256" key="3">
    <source>
        <dbReference type="ARBA" id="ARBA00023002"/>
    </source>
</evidence>
<evidence type="ECO:0000256" key="2">
    <source>
        <dbReference type="ARBA" id="ARBA00022723"/>
    </source>
</evidence>
<comment type="cofactor">
    <cofactor evidence="6">
        <name>heme</name>
        <dbReference type="ChEBI" id="CHEBI:30413"/>
    </cofactor>
</comment>
<organism evidence="10 11">
    <name type="scientific">Cryomyces minteri</name>
    <dbReference type="NCBI Taxonomy" id="331657"/>
    <lineage>
        <taxon>Eukaryota</taxon>
        <taxon>Fungi</taxon>
        <taxon>Dikarya</taxon>
        <taxon>Ascomycota</taxon>
        <taxon>Pezizomycotina</taxon>
        <taxon>Dothideomycetes</taxon>
        <taxon>Dothideomycetes incertae sedis</taxon>
        <taxon>Cryomyces</taxon>
    </lineage>
</organism>
<reference evidence="10 11" key="1">
    <citation type="submission" date="2017-03" db="EMBL/GenBank/DDBJ databases">
        <title>Genomes of endolithic fungi from Antarctica.</title>
        <authorList>
            <person name="Coleine C."/>
            <person name="Masonjones S."/>
            <person name="Stajich J.E."/>
        </authorList>
    </citation>
    <scope>NUCLEOTIDE SEQUENCE [LARGE SCALE GENOMIC DNA]</scope>
    <source>
        <strain evidence="10 11">CCFEE 5187</strain>
    </source>
</reference>
<keyword evidence="2 6" id="KW-0479">Metal-binding</keyword>
<dbReference type="InterPro" id="IPR002401">
    <property type="entry name" value="Cyt_P450_E_grp-I"/>
</dbReference>
<accession>A0A4U0XUN8</accession>
<dbReference type="InterPro" id="IPR036396">
    <property type="entry name" value="Cyt_P450_sf"/>
</dbReference>
<feature type="compositionally biased region" description="Basic and acidic residues" evidence="8">
    <location>
        <begin position="425"/>
        <end position="438"/>
    </location>
</feature>
<name>A0A4U0XUN8_9PEZI</name>